<dbReference type="Gene3D" id="3.40.47.10">
    <property type="match status" value="2"/>
</dbReference>
<organism evidence="6 7">
    <name type="scientific">Salinispora arenicola</name>
    <dbReference type="NCBI Taxonomy" id="168697"/>
    <lineage>
        <taxon>Bacteria</taxon>
        <taxon>Bacillati</taxon>
        <taxon>Actinomycetota</taxon>
        <taxon>Actinomycetes</taxon>
        <taxon>Micromonosporales</taxon>
        <taxon>Micromonosporaceae</taxon>
        <taxon>Salinispora</taxon>
    </lineage>
</organism>
<dbReference type="EMBL" id="BOQM01000028">
    <property type="protein sequence ID" value="GIM86781.1"/>
    <property type="molecule type" value="Genomic_DNA"/>
</dbReference>
<feature type="domain" description="Beta-ketoacyl-[acyl-carrier-protein] synthase III C-terminal" evidence="3">
    <location>
        <begin position="253"/>
        <end position="342"/>
    </location>
</feature>
<name>A0A542XSZ6_SALAC</name>
<feature type="domain" description="Beta-ketoacyl-[acyl-carrier-protein] synthase III N-terminal" evidence="4">
    <location>
        <begin position="113"/>
        <end position="188"/>
    </location>
</feature>
<accession>A0A542XSZ6</accession>
<dbReference type="Proteomes" id="UP000315983">
    <property type="component" value="Unassembled WGS sequence"/>
</dbReference>
<dbReference type="Pfam" id="PF08545">
    <property type="entry name" value="ACP_syn_III"/>
    <property type="match status" value="1"/>
</dbReference>
<evidence type="ECO:0000313" key="6">
    <source>
        <dbReference type="EMBL" id="TQL38968.1"/>
    </source>
</evidence>
<sequence>MSRDPVQFGIRNFGYAFGEDQDVAQVAGDYVDDPERIIRWGYRTFHRAPEGVTATDLAADAARKALAGADLAADDVDLIVLATSEMPEYPHWDSSAALARKLGRTRAQTLLLTEGCASGVTGLGVVAGLMAVQLEINTVLFVAVNRVSEFHRNRMKVNNAVHSDGAVAAVLHRGHPRNRWLATDQFTDPDLCDWFRTDYGGAVAPVPPPGWTSTIAPAGHERVQAHFDKDPRRLGDFVDLLNHRVVEVIEGACRRAGVDRDAVSHIIYINDSPDAIDDITAPFALPRERSNAALAVVHGHMGAADQLVSLGQHLERGDLAEDDVVAMAGISIGMRWYCTLVRV</sequence>
<dbReference type="InterPro" id="IPR013747">
    <property type="entry name" value="ACP_syn_III_C"/>
</dbReference>
<dbReference type="AlphaFoldDB" id="A0A542XSZ6"/>
<dbReference type="GO" id="GO:0006633">
    <property type="term" value="P:fatty acid biosynthetic process"/>
    <property type="evidence" value="ECO:0007669"/>
    <property type="project" value="InterPro"/>
</dbReference>
<evidence type="ECO:0000256" key="1">
    <source>
        <dbReference type="ARBA" id="ARBA00022679"/>
    </source>
</evidence>
<proteinExistence type="predicted"/>
<dbReference type="PANTHER" id="PTHR34069">
    <property type="entry name" value="3-OXOACYL-[ACYL-CARRIER-PROTEIN] SYNTHASE 3"/>
    <property type="match status" value="1"/>
</dbReference>
<dbReference type="Proteomes" id="UP000677457">
    <property type="component" value="Unassembled WGS sequence"/>
</dbReference>
<dbReference type="PANTHER" id="PTHR34069:SF2">
    <property type="entry name" value="BETA-KETOACYL-[ACYL-CARRIER-PROTEIN] SYNTHASE III"/>
    <property type="match status" value="1"/>
</dbReference>
<dbReference type="GO" id="GO:0044550">
    <property type="term" value="P:secondary metabolite biosynthetic process"/>
    <property type="evidence" value="ECO:0007669"/>
    <property type="project" value="TreeGrafter"/>
</dbReference>
<gene>
    <name evidence="6" type="ORF">FB564_4188</name>
    <name evidence="5" type="ORF">Sar04_35170</name>
</gene>
<dbReference type="InterPro" id="IPR016039">
    <property type="entry name" value="Thiolase-like"/>
</dbReference>
<evidence type="ECO:0000313" key="8">
    <source>
        <dbReference type="Proteomes" id="UP000677457"/>
    </source>
</evidence>
<keyword evidence="8" id="KW-1185">Reference proteome</keyword>
<reference evidence="5 8" key="2">
    <citation type="submission" date="2021-03" db="EMBL/GenBank/DDBJ databases">
        <title>Whole genome shotgun sequence of Salinispora arenicola NBRC 105043.</title>
        <authorList>
            <person name="Komaki H."/>
            <person name="Tamura T."/>
        </authorList>
    </citation>
    <scope>NUCLEOTIDE SEQUENCE [LARGE SCALE GENOMIC DNA]</scope>
    <source>
        <strain evidence="5 8">NBRC 105043</strain>
    </source>
</reference>
<dbReference type="GeneID" id="93773342"/>
<dbReference type="GO" id="GO:0004315">
    <property type="term" value="F:3-oxoacyl-[acyl-carrier-protein] synthase activity"/>
    <property type="evidence" value="ECO:0007669"/>
    <property type="project" value="InterPro"/>
</dbReference>
<evidence type="ECO:0000259" key="3">
    <source>
        <dbReference type="Pfam" id="PF08541"/>
    </source>
</evidence>
<dbReference type="InterPro" id="IPR013751">
    <property type="entry name" value="ACP_syn_III_N"/>
</dbReference>
<comment type="caution">
    <text evidence="6">The sequence shown here is derived from an EMBL/GenBank/DDBJ whole genome shotgun (WGS) entry which is preliminary data.</text>
</comment>
<evidence type="ECO:0000259" key="4">
    <source>
        <dbReference type="Pfam" id="PF08545"/>
    </source>
</evidence>
<evidence type="ECO:0000313" key="7">
    <source>
        <dbReference type="Proteomes" id="UP000315983"/>
    </source>
</evidence>
<protein>
    <submittedName>
        <fullName evidence="6">3-oxoacyl-[acyl-carrier-protein] synthase-3</fullName>
    </submittedName>
</protein>
<evidence type="ECO:0000256" key="2">
    <source>
        <dbReference type="ARBA" id="ARBA00023315"/>
    </source>
</evidence>
<reference evidence="6 7" key="1">
    <citation type="submission" date="2019-06" db="EMBL/GenBank/DDBJ databases">
        <title>Sequencing the genomes of 1000 actinobacteria strains.</title>
        <authorList>
            <person name="Klenk H.-P."/>
        </authorList>
    </citation>
    <scope>NUCLEOTIDE SEQUENCE [LARGE SCALE GENOMIC DNA]</scope>
    <source>
        <strain evidence="6 7">DSM 44819</strain>
    </source>
</reference>
<keyword evidence="2" id="KW-0012">Acyltransferase</keyword>
<evidence type="ECO:0000313" key="5">
    <source>
        <dbReference type="EMBL" id="GIM86781.1"/>
    </source>
</evidence>
<dbReference type="Pfam" id="PF08541">
    <property type="entry name" value="ACP_syn_III_C"/>
    <property type="match status" value="1"/>
</dbReference>
<dbReference type="RefSeq" id="WP_016812112.1">
    <property type="nucleotide sequence ID" value="NZ_BOQM01000028.1"/>
</dbReference>
<keyword evidence="1" id="KW-0808">Transferase</keyword>
<dbReference type="EMBL" id="VFOL01000001">
    <property type="protein sequence ID" value="TQL38968.1"/>
    <property type="molecule type" value="Genomic_DNA"/>
</dbReference>
<dbReference type="SUPFAM" id="SSF53901">
    <property type="entry name" value="Thiolase-like"/>
    <property type="match status" value="1"/>
</dbReference>